<evidence type="ECO:0000256" key="8">
    <source>
        <dbReference type="ARBA" id="ARBA00023204"/>
    </source>
</evidence>
<dbReference type="HAMAP" id="MF_00969">
    <property type="entry name" value="TRCF"/>
    <property type="match status" value="1"/>
</dbReference>
<dbReference type="EMBL" id="DSLG01000005">
    <property type="protein sequence ID" value="HEA87363.1"/>
    <property type="molecule type" value="Genomic_DNA"/>
</dbReference>
<keyword evidence="7 9" id="KW-0238">DNA-binding</keyword>
<dbReference type="Pfam" id="PF17757">
    <property type="entry name" value="UvrB_inter"/>
    <property type="match status" value="1"/>
</dbReference>
<dbReference type="PROSITE" id="PS51194">
    <property type="entry name" value="HELICASE_CTER"/>
    <property type="match status" value="1"/>
</dbReference>
<dbReference type="EC" id="3.6.4.-" evidence="9"/>
<dbReference type="GO" id="GO:0005524">
    <property type="term" value="F:ATP binding"/>
    <property type="evidence" value="ECO:0007669"/>
    <property type="project" value="UniProtKB-UniRule"/>
</dbReference>
<keyword evidence="8 9" id="KW-0234">DNA repair</keyword>
<comment type="caution">
    <text evidence="12">The sequence shown here is derived from an EMBL/GenBank/DDBJ whole genome shotgun (WGS) entry which is preliminary data.</text>
</comment>
<dbReference type="Pfam" id="PF03461">
    <property type="entry name" value="TRCF"/>
    <property type="match status" value="1"/>
</dbReference>
<keyword evidence="6 9" id="KW-0067">ATP-binding</keyword>
<evidence type="ECO:0000313" key="12">
    <source>
        <dbReference type="EMBL" id="HEA87363.1"/>
    </source>
</evidence>
<dbReference type="InterPro" id="IPR047112">
    <property type="entry name" value="RecG/Mfd"/>
</dbReference>
<accession>A0A7C1NCL7</accession>
<dbReference type="PROSITE" id="PS51192">
    <property type="entry name" value="HELICASE_ATP_BIND_1"/>
    <property type="match status" value="1"/>
</dbReference>
<evidence type="ECO:0000256" key="6">
    <source>
        <dbReference type="ARBA" id="ARBA00022840"/>
    </source>
</evidence>
<dbReference type="AlphaFoldDB" id="A0A7C1NCL7"/>
<evidence type="ECO:0000256" key="9">
    <source>
        <dbReference type="HAMAP-Rule" id="MF_00969"/>
    </source>
</evidence>
<dbReference type="InterPro" id="IPR014001">
    <property type="entry name" value="Helicase_ATP-bd"/>
</dbReference>
<dbReference type="Pfam" id="PF02559">
    <property type="entry name" value="CarD_TRCF_RID"/>
    <property type="match status" value="1"/>
</dbReference>
<name>A0A7C1NCL7_UNCW3</name>
<reference evidence="12" key="1">
    <citation type="journal article" date="2020" name="mSystems">
        <title>Genome- and Community-Level Interaction Insights into Carbon Utilization and Element Cycling Functions of Hydrothermarchaeota in Hydrothermal Sediment.</title>
        <authorList>
            <person name="Zhou Z."/>
            <person name="Liu Y."/>
            <person name="Xu W."/>
            <person name="Pan J."/>
            <person name="Luo Z.H."/>
            <person name="Li M."/>
        </authorList>
    </citation>
    <scope>NUCLEOTIDE SEQUENCE [LARGE SCALE GENOMIC DNA]</scope>
    <source>
        <strain evidence="12">SpSt-265</strain>
        <strain evidence="13">SpSt-465</strain>
    </source>
</reference>
<dbReference type="CDD" id="cd17991">
    <property type="entry name" value="DEXHc_TRCF"/>
    <property type="match status" value="1"/>
</dbReference>
<comment type="subcellular location">
    <subcellularLocation>
        <location evidence="9">Cytoplasm</location>
    </subcellularLocation>
</comment>
<dbReference type="SMART" id="SM00487">
    <property type="entry name" value="DEXDc"/>
    <property type="match status" value="1"/>
</dbReference>
<evidence type="ECO:0000256" key="2">
    <source>
        <dbReference type="ARBA" id="ARBA00022741"/>
    </source>
</evidence>
<dbReference type="GO" id="GO:0016787">
    <property type="term" value="F:hydrolase activity"/>
    <property type="evidence" value="ECO:0007669"/>
    <property type="project" value="UniProtKB-KW"/>
</dbReference>
<dbReference type="GO" id="GO:0003678">
    <property type="term" value="F:DNA helicase activity"/>
    <property type="evidence" value="ECO:0007669"/>
    <property type="project" value="TreeGrafter"/>
</dbReference>
<evidence type="ECO:0000256" key="7">
    <source>
        <dbReference type="ARBA" id="ARBA00023125"/>
    </source>
</evidence>
<dbReference type="InterPro" id="IPR001650">
    <property type="entry name" value="Helicase_C-like"/>
</dbReference>
<gene>
    <name evidence="9 12" type="primary">mfd</name>
    <name evidence="12" type="ORF">ENP94_05040</name>
    <name evidence="13" type="ORF">ENS16_06475</name>
</gene>
<keyword evidence="2 9" id="KW-0547">Nucleotide-binding</keyword>
<dbReference type="GO" id="GO:0006355">
    <property type="term" value="P:regulation of DNA-templated transcription"/>
    <property type="evidence" value="ECO:0007669"/>
    <property type="project" value="UniProtKB-UniRule"/>
</dbReference>
<dbReference type="Gene3D" id="3.30.2060.10">
    <property type="entry name" value="Penicillin-binding protein 1b domain"/>
    <property type="match status" value="1"/>
</dbReference>
<dbReference type="Gene3D" id="3.90.1150.50">
    <property type="entry name" value="Transcription-repair-coupling factor, D7 domain"/>
    <property type="match status" value="1"/>
</dbReference>
<dbReference type="GO" id="GO:0000716">
    <property type="term" value="P:transcription-coupled nucleotide-excision repair, DNA damage recognition"/>
    <property type="evidence" value="ECO:0007669"/>
    <property type="project" value="UniProtKB-UniRule"/>
</dbReference>
<sequence>MCKFTITCQVKKGGTNGLHEADCKKDREENRQEDGEKEVRIAVIPEGGFNAPFNFMQVLFQRFLTHPLLDNLISHLKPDLPLRITPLPPAVQLLLAGFFACRLERVVVLIVSAEPDVEILTADARAIFPELPVLHFRPDDPAVLSRLPALCGPALLIASEPALETPAPEWNFQDCQRQLERGSQLNFETLIGWLEDHGFERVDMVTEPGEYASRGGIIDIFPDDALLPVRLELADNTLVSLRSFDPLTQRSCQQLDRIVLNARQVKSFTGKPSAILLPADALFIGGERVTAVQPQVVMGGQVPDAIDLGYLPAPVYCGNFQLLRQEITAGNRHWTIIAVSEHHRHRLEKLLGEGPDYLVGGLSSGFTSEGQRWTVLTERELYGTPVRRLHRRRFRGVPVDNLLTLKPGDYVVHMDYGIGRFTGVRRMDSGSGEKDYLVVEYQDNARVYVPVDNLGLIDRYIGSDDSPPQLDRLGSTGWLRARARAERASAEYAQTLLENRARRLLVRSDPLPADPVLLAELEASFPYEETPDQLQALEAIRQDLTRGQPMDRLVCGDVGFGKTEIALRAAFQVAINCRQVALLVPTTVLCYQHWRTFCSRLERFPLRIEMLSRFTPRSRQQAIVRDLKLGLVDIVIGTHQLLAPDIQFKNLGLLIIDEEHRFGVRQKERLRQLRADVNVLTLSATPIPRTLYMALSRLIDISPIHTPPPGRREVRTEIAEWDDELIRIYVYRELNRQGQIFFVHNEIETLEQIEKRLRRILPDVQLRVAHGRMTGRKLADIYLDFAAGKFPLLLSTAIIESGLDLPNVNTLIVNRAERFGLADLHQLRGRVGRSTEQAYALFLVSSRQDLTASARQRLGALLAYSEPGAGYRLAMRDLEIRGVGNLLGTEQHGHVVRIGLNLYQRLLNAALARLQGETLPVEPRLKLDVTAYIPESYIPDGLQRLALYKRLLSLETLAELADLKAELLDRFGKYPSPVENLLQVAQVRLLCRQKQVLAVSMEAGRITLTLPEKSLTLKGGLSELLQFLHQFRG</sequence>
<keyword evidence="1 9" id="KW-0963">Cytoplasm</keyword>
<feature type="domain" description="Helicase C-terminal" evidence="11">
    <location>
        <begin position="724"/>
        <end position="879"/>
    </location>
</feature>
<dbReference type="Gene3D" id="3.40.50.300">
    <property type="entry name" value="P-loop containing nucleotide triphosphate hydrolases"/>
    <property type="match status" value="2"/>
</dbReference>
<dbReference type="InterPro" id="IPR036101">
    <property type="entry name" value="CarD-like/TRCF_RID_sf"/>
</dbReference>
<dbReference type="NCBIfam" id="TIGR00580">
    <property type="entry name" value="mfd"/>
    <property type="match status" value="1"/>
</dbReference>
<dbReference type="SUPFAM" id="SSF52540">
    <property type="entry name" value="P-loop containing nucleoside triphosphate hydrolases"/>
    <property type="match status" value="4"/>
</dbReference>
<comment type="similarity">
    <text evidence="9">In the C-terminal section; belongs to the helicase family. RecG subfamily.</text>
</comment>
<dbReference type="SUPFAM" id="SSF143517">
    <property type="entry name" value="TRCF domain-like"/>
    <property type="match status" value="1"/>
</dbReference>
<dbReference type="InterPro" id="IPR003711">
    <property type="entry name" value="CarD-like/TRCF_RID"/>
</dbReference>
<keyword evidence="3 9" id="KW-0227">DNA damage</keyword>
<dbReference type="InterPro" id="IPR041471">
    <property type="entry name" value="UvrB_inter"/>
</dbReference>
<dbReference type="GO" id="GO:0005737">
    <property type="term" value="C:cytoplasm"/>
    <property type="evidence" value="ECO:0007669"/>
    <property type="project" value="UniProtKB-SubCell"/>
</dbReference>
<feature type="domain" description="Helicase ATP-binding" evidence="10">
    <location>
        <begin position="543"/>
        <end position="704"/>
    </location>
</feature>
<keyword evidence="5" id="KW-0347">Helicase</keyword>
<dbReference type="PANTHER" id="PTHR47964">
    <property type="entry name" value="ATP-DEPENDENT DNA HELICASE HOMOLOG RECG, CHLOROPLASTIC"/>
    <property type="match status" value="1"/>
</dbReference>
<evidence type="ECO:0000256" key="1">
    <source>
        <dbReference type="ARBA" id="ARBA00022490"/>
    </source>
</evidence>
<dbReference type="SMART" id="SM01058">
    <property type="entry name" value="CarD_TRCF"/>
    <property type="match status" value="1"/>
</dbReference>
<evidence type="ECO:0000313" key="13">
    <source>
        <dbReference type="EMBL" id="HFJ54318.1"/>
    </source>
</evidence>
<dbReference type="InterPro" id="IPR004576">
    <property type="entry name" value="Mfd"/>
</dbReference>
<dbReference type="Gene3D" id="3.40.50.11180">
    <property type="match status" value="1"/>
</dbReference>
<dbReference type="SUPFAM" id="SSF141259">
    <property type="entry name" value="CarD-like"/>
    <property type="match status" value="1"/>
</dbReference>
<organism evidence="12">
    <name type="scientific">candidate division WOR-3 bacterium</name>
    <dbReference type="NCBI Taxonomy" id="2052148"/>
    <lineage>
        <taxon>Bacteria</taxon>
        <taxon>Bacteria division WOR-3</taxon>
    </lineage>
</organism>
<dbReference type="EMBL" id="DSTU01000008">
    <property type="protein sequence ID" value="HFJ54318.1"/>
    <property type="molecule type" value="Genomic_DNA"/>
</dbReference>
<comment type="function">
    <text evidence="9">Couples transcription and DNA repair by recognizing RNA polymerase (RNAP) stalled at DNA lesions. Mediates ATP-dependent release of RNAP and its truncated transcript from the DNA, and recruitment of nucleotide excision repair machinery to the damaged site.</text>
</comment>
<dbReference type="SMART" id="SM00982">
    <property type="entry name" value="TRCF"/>
    <property type="match status" value="1"/>
</dbReference>
<dbReference type="Gene3D" id="2.40.10.170">
    <property type="match status" value="1"/>
</dbReference>
<dbReference type="InterPro" id="IPR011545">
    <property type="entry name" value="DEAD/DEAH_box_helicase_dom"/>
</dbReference>
<dbReference type="PANTHER" id="PTHR47964:SF1">
    <property type="entry name" value="ATP-DEPENDENT DNA HELICASE HOMOLOG RECG, CHLOROPLASTIC"/>
    <property type="match status" value="1"/>
</dbReference>
<dbReference type="Pfam" id="PF00270">
    <property type="entry name" value="DEAD"/>
    <property type="match status" value="1"/>
</dbReference>
<evidence type="ECO:0000256" key="3">
    <source>
        <dbReference type="ARBA" id="ARBA00022763"/>
    </source>
</evidence>
<evidence type="ECO:0000259" key="10">
    <source>
        <dbReference type="PROSITE" id="PS51192"/>
    </source>
</evidence>
<proteinExistence type="inferred from homology"/>
<comment type="similarity">
    <text evidence="9">In the N-terminal section; belongs to the UvrB family.</text>
</comment>
<dbReference type="Pfam" id="PF00271">
    <property type="entry name" value="Helicase_C"/>
    <property type="match status" value="1"/>
</dbReference>
<dbReference type="SMART" id="SM00490">
    <property type="entry name" value="HELICc"/>
    <property type="match status" value="1"/>
</dbReference>
<protein>
    <recommendedName>
        <fullName evidence="9">Transcription-repair-coupling factor</fullName>
        <shortName evidence="9">TRCF</shortName>
        <ecNumber evidence="9">3.6.4.-</ecNumber>
    </recommendedName>
</protein>
<dbReference type="GO" id="GO:0003684">
    <property type="term" value="F:damaged DNA binding"/>
    <property type="evidence" value="ECO:0007669"/>
    <property type="project" value="InterPro"/>
</dbReference>
<dbReference type="InterPro" id="IPR027417">
    <property type="entry name" value="P-loop_NTPase"/>
</dbReference>
<evidence type="ECO:0000256" key="5">
    <source>
        <dbReference type="ARBA" id="ARBA00022806"/>
    </source>
</evidence>
<evidence type="ECO:0000256" key="4">
    <source>
        <dbReference type="ARBA" id="ARBA00022801"/>
    </source>
</evidence>
<keyword evidence="4 9" id="KW-0378">Hydrolase</keyword>
<dbReference type="InterPro" id="IPR037235">
    <property type="entry name" value="TRCF-like_C_D7"/>
</dbReference>
<evidence type="ECO:0000259" key="11">
    <source>
        <dbReference type="PROSITE" id="PS51194"/>
    </source>
</evidence>
<dbReference type="InterPro" id="IPR005118">
    <property type="entry name" value="TRCF_C"/>
</dbReference>